<dbReference type="RefSeq" id="WP_397079893.1">
    <property type="nucleotide sequence ID" value="NZ_JBITGY010000002.1"/>
</dbReference>
<feature type="compositionally biased region" description="Polar residues" evidence="2">
    <location>
        <begin position="504"/>
        <end position="513"/>
    </location>
</feature>
<name>A0ABW7YNC6_9ACTN</name>
<proteinExistence type="predicted"/>
<feature type="region of interest" description="Disordered" evidence="2">
    <location>
        <begin position="333"/>
        <end position="454"/>
    </location>
</feature>
<accession>A0ABW7YNC6</accession>
<feature type="compositionally biased region" description="Polar residues" evidence="2">
    <location>
        <begin position="378"/>
        <end position="396"/>
    </location>
</feature>
<keyword evidence="4" id="KW-1185">Reference proteome</keyword>
<evidence type="ECO:0000313" key="3">
    <source>
        <dbReference type="EMBL" id="MFI6497207.1"/>
    </source>
</evidence>
<feature type="region of interest" description="Disordered" evidence="2">
    <location>
        <begin position="501"/>
        <end position="539"/>
    </location>
</feature>
<dbReference type="EMBL" id="JBITGY010000002">
    <property type="protein sequence ID" value="MFI6497207.1"/>
    <property type="molecule type" value="Genomic_DNA"/>
</dbReference>
<feature type="compositionally biased region" description="Basic and acidic residues" evidence="2">
    <location>
        <begin position="397"/>
        <end position="415"/>
    </location>
</feature>
<evidence type="ECO:0008006" key="5">
    <source>
        <dbReference type="Google" id="ProtNLM"/>
    </source>
</evidence>
<evidence type="ECO:0000256" key="2">
    <source>
        <dbReference type="SAM" id="MobiDB-lite"/>
    </source>
</evidence>
<sequence>MRLLAPSPERERARLEAEQFRIEQEELREAARRKREIEEAEHRAALSERAGELAEQKQTRIVAEAEAEAERTRAKWRKRREVWAERARTAGRLLVMSTTNLGVNLVAVSGQAMSFTQRGLPPLWAILAAGIVESVAVYVSWHAHVALREGDAAWATRMWSYLVGAGAGYLSYTHVQDYPELFAVCSLASPWLWSMHSRHLHRQDLRAQGLIDPRAPKFSVLRWLLHAKETFAAFKWAVSEGVQSPHVAVEVVRTRRAVRTTWRMVDEAQTAVVVAQRTQLELALTQLAALSEELYGVDPDALAAKQTIAQFVHRVGGGMFPMYRPLAATELRPAGEQPNGARTDGADDGQTDDGRTADEPARRTRWRDMLTRRRTADENSTAKQTNSTDEGQTDSGRTADDEPEQKRTDDADGKSRTGGRSGKKRTDGRRPSGRKNGGRTARTGGRPAGPMDLTDVLPLGRTIAHEHQRTGVRLTRDRLADAVKAAGQTISNERASALLRALQMNGSSAQPEQTADGGPSGVDEADENGSSADDDKGAN</sequence>
<feature type="compositionally biased region" description="Low complexity" evidence="2">
    <location>
        <begin position="438"/>
        <end position="450"/>
    </location>
</feature>
<reference evidence="3 4" key="1">
    <citation type="submission" date="2024-10" db="EMBL/GenBank/DDBJ databases">
        <title>The Natural Products Discovery Center: Release of the First 8490 Sequenced Strains for Exploring Actinobacteria Biosynthetic Diversity.</title>
        <authorList>
            <person name="Kalkreuter E."/>
            <person name="Kautsar S.A."/>
            <person name="Yang D."/>
            <person name="Bader C.D."/>
            <person name="Teijaro C.N."/>
            <person name="Fluegel L."/>
            <person name="Davis C.M."/>
            <person name="Simpson J.R."/>
            <person name="Lauterbach L."/>
            <person name="Steele A.D."/>
            <person name="Gui C."/>
            <person name="Meng S."/>
            <person name="Li G."/>
            <person name="Viehrig K."/>
            <person name="Ye F."/>
            <person name="Su P."/>
            <person name="Kiefer A.F."/>
            <person name="Nichols A."/>
            <person name="Cepeda A.J."/>
            <person name="Yan W."/>
            <person name="Fan B."/>
            <person name="Jiang Y."/>
            <person name="Adhikari A."/>
            <person name="Zheng C.-J."/>
            <person name="Schuster L."/>
            <person name="Cowan T.M."/>
            <person name="Smanski M.J."/>
            <person name="Chevrette M.G."/>
            <person name="De Carvalho L.P.S."/>
            <person name="Shen B."/>
        </authorList>
    </citation>
    <scope>NUCLEOTIDE SEQUENCE [LARGE SCALE GENOMIC DNA]</scope>
    <source>
        <strain evidence="3 4">NPDC050545</strain>
    </source>
</reference>
<keyword evidence="1" id="KW-0175">Coiled coil</keyword>
<feature type="compositionally biased region" description="Basic and acidic residues" evidence="2">
    <location>
        <begin position="352"/>
        <end position="377"/>
    </location>
</feature>
<feature type="coiled-coil region" evidence="1">
    <location>
        <begin position="10"/>
        <end position="75"/>
    </location>
</feature>
<evidence type="ECO:0000313" key="4">
    <source>
        <dbReference type="Proteomes" id="UP001612741"/>
    </source>
</evidence>
<comment type="caution">
    <text evidence="3">The sequence shown here is derived from an EMBL/GenBank/DDBJ whole genome shotgun (WGS) entry which is preliminary data.</text>
</comment>
<organism evidence="3 4">
    <name type="scientific">Nonomuraea typhae</name>
    <dbReference type="NCBI Taxonomy" id="2603600"/>
    <lineage>
        <taxon>Bacteria</taxon>
        <taxon>Bacillati</taxon>
        <taxon>Actinomycetota</taxon>
        <taxon>Actinomycetes</taxon>
        <taxon>Streptosporangiales</taxon>
        <taxon>Streptosporangiaceae</taxon>
        <taxon>Nonomuraea</taxon>
    </lineage>
</organism>
<protein>
    <recommendedName>
        <fullName evidence="5">DUF2637 domain-containing protein</fullName>
    </recommendedName>
</protein>
<dbReference type="Proteomes" id="UP001612741">
    <property type="component" value="Unassembled WGS sequence"/>
</dbReference>
<evidence type="ECO:0000256" key="1">
    <source>
        <dbReference type="SAM" id="Coils"/>
    </source>
</evidence>
<gene>
    <name evidence="3" type="ORF">ACIBG2_07490</name>
</gene>